<feature type="transmembrane region" description="Helical" evidence="2">
    <location>
        <begin position="168"/>
        <end position="185"/>
    </location>
</feature>
<keyword evidence="2" id="KW-0812">Transmembrane</keyword>
<sequence length="221" mass="24957">MGSLTRCSNNTTVIIIIIILMIIITVTHGQKFNGEAFSSPPQKRLAVLPPPFEVFPQISKTEEKNNNKKKKKFQKTNPEEKKINHNQRERVHLPKLNFANERSFLSLAPPLQPSLVRGVSPVRPSKHHASFQFPRGPSYFASPPLIFPSHCCYLFHFLSCTVPTFQEIFLFICPAVLCGFIYFLSSSPLPSPVSSIILFLHLSASWAIFHSRSIDTPFVPV</sequence>
<keyword evidence="2" id="KW-0472">Membrane</keyword>
<feature type="region of interest" description="Disordered" evidence="1">
    <location>
        <begin position="58"/>
        <end position="83"/>
    </location>
</feature>
<evidence type="ECO:0000313" key="4">
    <source>
        <dbReference type="Proteomes" id="UP000248817"/>
    </source>
</evidence>
<evidence type="ECO:0000313" key="3">
    <source>
        <dbReference type="EMBL" id="PYI28621.1"/>
    </source>
</evidence>
<feature type="transmembrane region" description="Helical" evidence="2">
    <location>
        <begin position="191"/>
        <end position="209"/>
    </location>
</feature>
<organism evidence="3 4">
    <name type="scientific">Aspergillus indologenus CBS 114.80</name>
    <dbReference type="NCBI Taxonomy" id="1450541"/>
    <lineage>
        <taxon>Eukaryota</taxon>
        <taxon>Fungi</taxon>
        <taxon>Dikarya</taxon>
        <taxon>Ascomycota</taxon>
        <taxon>Pezizomycotina</taxon>
        <taxon>Eurotiomycetes</taxon>
        <taxon>Eurotiomycetidae</taxon>
        <taxon>Eurotiales</taxon>
        <taxon>Aspergillaceae</taxon>
        <taxon>Aspergillus</taxon>
        <taxon>Aspergillus subgen. Circumdati</taxon>
    </lineage>
</organism>
<protein>
    <recommendedName>
        <fullName evidence="5">Transmembrane protein</fullName>
    </recommendedName>
</protein>
<evidence type="ECO:0008006" key="5">
    <source>
        <dbReference type="Google" id="ProtNLM"/>
    </source>
</evidence>
<keyword evidence="2" id="KW-1133">Transmembrane helix</keyword>
<evidence type="ECO:0000256" key="2">
    <source>
        <dbReference type="SAM" id="Phobius"/>
    </source>
</evidence>
<keyword evidence="4" id="KW-1185">Reference proteome</keyword>
<accession>A0A2V5HXR6</accession>
<gene>
    <name evidence="3" type="ORF">BP00DRAFT_255895</name>
</gene>
<dbReference type="EMBL" id="KZ825544">
    <property type="protein sequence ID" value="PYI28621.1"/>
    <property type="molecule type" value="Genomic_DNA"/>
</dbReference>
<dbReference type="AlphaFoldDB" id="A0A2V5HXR6"/>
<name>A0A2V5HXR6_9EURO</name>
<evidence type="ECO:0000256" key="1">
    <source>
        <dbReference type="SAM" id="MobiDB-lite"/>
    </source>
</evidence>
<dbReference type="Proteomes" id="UP000248817">
    <property type="component" value="Unassembled WGS sequence"/>
</dbReference>
<feature type="transmembrane region" description="Helical" evidence="2">
    <location>
        <begin position="12"/>
        <end position="29"/>
    </location>
</feature>
<reference evidence="3 4" key="1">
    <citation type="submission" date="2018-02" db="EMBL/GenBank/DDBJ databases">
        <title>The genomes of Aspergillus section Nigri reveals drivers in fungal speciation.</title>
        <authorList>
            <consortium name="DOE Joint Genome Institute"/>
            <person name="Vesth T.C."/>
            <person name="Nybo J."/>
            <person name="Theobald S."/>
            <person name="Brandl J."/>
            <person name="Frisvad J.C."/>
            <person name="Nielsen K.F."/>
            <person name="Lyhne E.K."/>
            <person name="Kogle M.E."/>
            <person name="Kuo A."/>
            <person name="Riley R."/>
            <person name="Clum A."/>
            <person name="Nolan M."/>
            <person name="Lipzen A."/>
            <person name="Salamov A."/>
            <person name="Henrissat B."/>
            <person name="Wiebenga A."/>
            <person name="De vries R.P."/>
            <person name="Grigoriev I.V."/>
            <person name="Mortensen U.H."/>
            <person name="Andersen M.R."/>
            <person name="Baker S.E."/>
        </authorList>
    </citation>
    <scope>NUCLEOTIDE SEQUENCE [LARGE SCALE GENOMIC DNA]</scope>
    <source>
        <strain evidence="3 4">CBS 114.80</strain>
    </source>
</reference>
<proteinExistence type="predicted"/>